<organism evidence="1 2">
    <name type="scientific">Plakobranchus ocellatus</name>
    <dbReference type="NCBI Taxonomy" id="259542"/>
    <lineage>
        <taxon>Eukaryota</taxon>
        <taxon>Metazoa</taxon>
        <taxon>Spiralia</taxon>
        <taxon>Lophotrochozoa</taxon>
        <taxon>Mollusca</taxon>
        <taxon>Gastropoda</taxon>
        <taxon>Heterobranchia</taxon>
        <taxon>Euthyneura</taxon>
        <taxon>Panpulmonata</taxon>
        <taxon>Sacoglossa</taxon>
        <taxon>Placobranchoidea</taxon>
        <taxon>Plakobranchidae</taxon>
        <taxon>Plakobranchus</taxon>
    </lineage>
</organism>
<evidence type="ECO:0000313" key="1">
    <source>
        <dbReference type="EMBL" id="GFN96764.1"/>
    </source>
</evidence>
<dbReference type="AlphaFoldDB" id="A0AAV3ZNP4"/>
<evidence type="ECO:0000313" key="2">
    <source>
        <dbReference type="Proteomes" id="UP000735302"/>
    </source>
</evidence>
<name>A0AAV3ZNP4_9GAST</name>
<dbReference type="Proteomes" id="UP000735302">
    <property type="component" value="Unassembled WGS sequence"/>
</dbReference>
<sequence>MTDHLRQIYSHTMDAKSDQWAVVLRPRLQLERVTRRVSHLLEMVIQQELARELKSTVEYRAQIQRLCLVTTWFISAATLCLHADIAKAKDVFQ</sequence>
<gene>
    <name evidence="1" type="ORF">PoB_002327000</name>
</gene>
<keyword evidence="2" id="KW-1185">Reference proteome</keyword>
<reference evidence="1 2" key="1">
    <citation type="journal article" date="2021" name="Elife">
        <title>Chloroplast acquisition without the gene transfer in kleptoplastic sea slugs, Plakobranchus ocellatus.</title>
        <authorList>
            <person name="Maeda T."/>
            <person name="Takahashi S."/>
            <person name="Yoshida T."/>
            <person name="Shimamura S."/>
            <person name="Takaki Y."/>
            <person name="Nagai Y."/>
            <person name="Toyoda A."/>
            <person name="Suzuki Y."/>
            <person name="Arimoto A."/>
            <person name="Ishii H."/>
            <person name="Satoh N."/>
            <person name="Nishiyama T."/>
            <person name="Hasebe M."/>
            <person name="Maruyama T."/>
            <person name="Minagawa J."/>
            <person name="Obokata J."/>
            <person name="Shigenobu S."/>
        </authorList>
    </citation>
    <scope>NUCLEOTIDE SEQUENCE [LARGE SCALE GENOMIC DNA]</scope>
</reference>
<comment type="caution">
    <text evidence="1">The sequence shown here is derived from an EMBL/GenBank/DDBJ whole genome shotgun (WGS) entry which is preliminary data.</text>
</comment>
<protein>
    <submittedName>
        <fullName evidence="1">Uncharacterized protein</fullName>
    </submittedName>
</protein>
<dbReference type="EMBL" id="BLXT01002699">
    <property type="protein sequence ID" value="GFN96764.1"/>
    <property type="molecule type" value="Genomic_DNA"/>
</dbReference>
<accession>A0AAV3ZNP4</accession>
<proteinExistence type="predicted"/>